<proteinExistence type="predicted"/>
<dbReference type="AlphaFoldDB" id="A0A2T2NRQ3"/>
<dbReference type="Proteomes" id="UP000240883">
    <property type="component" value="Unassembled WGS sequence"/>
</dbReference>
<feature type="compositionally biased region" description="Low complexity" evidence="1">
    <location>
        <begin position="13"/>
        <end position="27"/>
    </location>
</feature>
<feature type="compositionally biased region" description="Basic and acidic residues" evidence="1">
    <location>
        <begin position="381"/>
        <end position="390"/>
    </location>
</feature>
<dbReference type="EMBL" id="KZ678134">
    <property type="protein sequence ID" value="PSN68049.1"/>
    <property type="molecule type" value="Genomic_DNA"/>
</dbReference>
<evidence type="ECO:0000313" key="2">
    <source>
        <dbReference type="EMBL" id="PSN68049.1"/>
    </source>
</evidence>
<keyword evidence="3" id="KW-1185">Reference proteome</keyword>
<name>A0A2T2NRQ3_CORCC</name>
<feature type="region of interest" description="Disordered" evidence="1">
    <location>
        <begin position="1"/>
        <end position="29"/>
    </location>
</feature>
<gene>
    <name evidence="2" type="ORF">BS50DRAFT_587266</name>
</gene>
<protein>
    <submittedName>
        <fullName evidence="2">Uncharacterized protein</fullName>
    </submittedName>
</protein>
<evidence type="ECO:0000256" key="1">
    <source>
        <dbReference type="SAM" id="MobiDB-lite"/>
    </source>
</evidence>
<accession>A0A2T2NRQ3</accession>
<feature type="region of interest" description="Disordered" evidence="1">
    <location>
        <begin position="371"/>
        <end position="390"/>
    </location>
</feature>
<reference evidence="2 3" key="1">
    <citation type="journal article" date="2018" name="Front. Microbiol.">
        <title>Genome-Wide Analysis of Corynespora cassiicola Leaf Fall Disease Putative Effectors.</title>
        <authorList>
            <person name="Lopez D."/>
            <person name="Ribeiro S."/>
            <person name="Label P."/>
            <person name="Fumanal B."/>
            <person name="Venisse J.S."/>
            <person name="Kohler A."/>
            <person name="de Oliveira R.R."/>
            <person name="Labutti K."/>
            <person name="Lipzen A."/>
            <person name="Lail K."/>
            <person name="Bauer D."/>
            <person name="Ohm R.A."/>
            <person name="Barry K.W."/>
            <person name="Spatafora J."/>
            <person name="Grigoriev I.V."/>
            <person name="Martin F.M."/>
            <person name="Pujade-Renaud V."/>
        </authorList>
    </citation>
    <scope>NUCLEOTIDE SEQUENCE [LARGE SCALE GENOMIC DNA]</scope>
    <source>
        <strain evidence="2 3">Philippines</strain>
    </source>
</reference>
<feature type="region of interest" description="Disordered" evidence="1">
    <location>
        <begin position="183"/>
        <end position="204"/>
    </location>
</feature>
<organism evidence="2 3">
    <name type="scientific">Corynespora cassiicola Philippines</name>
    <dbReference type="NCBI Taxonomy" id="1448308"/>
    <lineage>
        <taxon>Eukaryota</taxon>
        <taxon>Fungi</taxon>
        <taxon>Dikarya</taxon>
        <taxon>Ascomycota</taxon>
        <taxon>Pezizomycotina</taxon>
        <taxon>Dothideomycetes</taxon>
        <taxon>Pleosporomycetidae</taxon>
        <taxon>Pleosporales</taxon>
        <taxon>Corynesporascaceae</taxon>
        <taxon>Corynespora</taxon>
    </lineage>
</organism>
<feature type="compositionally biased region" description="Polar residues" evidence="1">
    <location>
        <begin position="187"/>
        <end position="201"/>
    </location>
</feature>
<sequence length="432" mass="48470">MLQRKAFNTYLEPPQQKPSRPQKPTSSCQAIPTAAGANISAANHSSPRSALSIGCTTHIREIYSVRPLSVHKSPRSGPASRERMCNEAPTRMQRCIGAVTPVNKSSSNLLPQHAKMMELGSHPLPPTPHVLWADEQEGGELTSLKFFLRDDEQTQQSDILDIQELENLACEDEYPSQCDISLHSDPWSGTSRVQQSDSLPKTTEHQNIEVHPYPVFNGLPELDLEQEHDGYSLKNGPGFPSPDGYYEHGQALCDIPLDDQELKSARVASLPSPHGLELPNNSEIYDSGFELDNITCLHVYCGEQSANTDSAISLDSRSFLTHPPLTQLRADSFSQESQFKNTDGQLPPWGSYRNLEARRLARRAARFRDREVQDRAQAQSMERKKASAERTRSHIQMRYEVNELFEQAISVYPDMKLVKNDSRGKRCCCLVM</sequence>
<evidence type="ECO:0000313" key="3">
    <source>
        <dbReference type="Proteomes" id="UP000240883"/>
    </source>
</evidence>